<gene>
    <name evidence="3" type="ORF">H9L13_06500</name>
</gene>
<accession>A0A7G9SEV8</accession>
<dbReference type="Proteomes" id="UP000515971">
    <property type="component" value="Chromosome"/>
</dbReference>
<dbReference type="SUPFAM" id="SSF159283">
    <property type="entry name" value="Guanosine diphospho-D-mannose pyrophosphorylase/mannose-6-phosphate isomerase linker domain"/>
    <property type="match status" value="1"/>
</dbReference>
<evidence type="ECO:0000259" key="2">
    <source>
        <dbReference type="Pfam" id="PF22640"/>
    </source>
</evidence>
<feature type="compositionally biased region" description="Basic and acidic residues" evidence="1">
    <location>
        <begin position="1"/>
        <end position="14"/>
    </location>
</feature>
<sequence length="118" mass="12630">MTDASKSGDAEARPGKTPCRTDFNGHVLSGDVLALDSKDWLARSTSDTTVCAVGLELMIVVVTLDAAFAASIDSAQQVQREVEQLGVSGHKRTVEPAQVARPWGTYERVRASRPSRSS</sequence>
<dbReference type="Gene3D" id="3.90.550.10">
    <property type="entry name" value="Spore Coat Polysaccharide Biosynthesis Protein SpsA, Chain A"/>
    <property type="match status" value="1"/>
</dbReference>
<evidence type="ECO:0000256" key="1">
    <source>
        <dbReference type="SAM" id="MobiDB-lite"/>
    </source>
</evidence>
<keyword evidence="4" id="KW-1185">Reference proteome</keyword>
<name>A0A7G9SEV8_9SPHN</name>
<dbReference type="InterPro" id="IPR029044">
    <property type="entry name" value="Nucleotide-diphossugar_trans"/>
</dbReference>
<evidence type="ECO:0000313" key="3">
    <source>
        <dbReference type="EMBL" id="QNN66383.1"/>
    </source>
</evidence>
<feature type="region of interest" description="Disordered" evidence="1">
    <location>
        <begin position="93"/>
        <end position="118"/>
    </location>
</feature>
<proteinExistence type="predicted"/>
<dbReference type="InterPro" id="IPR054566">
    <property type="entry name" value="ManC/GMP-like_b-helix"/>
</dbReference>
<organism evidence="3 4">
    <name type="scientific">Sphingomonas lutea</name>
    <dbReference type="NCBI Taxonomy" id="1045317"/>
    <lineage>
        <taxon>Bacteria</taxon>
        <taxon>Pseudomonadati</taxon>
        <taxon>Pseudomonadota</taxon>
        <taxon>Alphaproteobacteria</taxon>
        <taxon>Sphingomonadales</taxon>
        <taxon>Sphingomonadaceae</taxon>
        <taxon>Sphingomonas</taxon>
    </lineage>
</organism>
<evidence type="ECO:0000313" key="4">
    <source>
        <dbReference type="Proteomes" id="UP000515971"/>
    </source>
</evidence>
<reference evidence="3 4" key="1">
    <citation type="submission" date="2020-08" db="EMBL/GenBank/DDBJ databases">
        <title>Genome sequence of Sphingomonas lutea KCTC 23642T.</title>
        <authorList>
            <person name="Hyun D.-W."/>
            <person name="Bae J.-W."/>
        </authorList>
    </citation>
    <scope>NUCLEOTIDE SEQUENCE [LARGE SCALE GENOMIC DNA]</scope>
    <source>
        <strain evidence="3 4">KCTC 23642</strain>
    </source>
</reference>
<dbReference type="AlphaFoldDB" id="A0A7G9SEV8"/>
<protein>
    <recommendedName>
        <fullName evidence="2">MannoseP isomerase/GMP-like beta-helix domain-containing protein</fullName>
    </recommendedName>
</protein>
<dbReference type="KEGG" id="slut:H9L13_06500"/>
<feature type="domain" description="MannoseP isomerase/GMP-like beta-helix" evidence="2">
    <location>
        <begin position="30"/>
        <end position="85"/>
    </location>
</feature>
<dbReference type="RefSeq" id="WP_187536975.1">
    <property type="nucleotide sequence ID" value="NZ_BAABJT010000001.1"/>
</dbReference>
<dbReference type="Pfam" id="PF22640">
    <property type="entry name" value="ManC_GMP_beta-helix"/>
    <property type="match status" value="1"/>
</dbReference>
<dbReference type="EMBL" id="CP060718">
    <property type="protein sequence ID" value="QNN66383.1"/>
    <property type="molecule type" value="Genomic_DNA"/>
</dbReference>
<feature type="region of interest" description="Disordered" evidence="1">
    <location>
        <begin position="1"/>
        <end position="21"/>
    </location>
</feature>